<reference evidence="3 4" key="1">
    <citation type="submission" date="2019-12" db="EMBL/GenBank/DDBJ databases">
        <title>Paenibacillus sp. nov. sp. isolated from soil.</title>
        <authorList>
            <person name="Kim J."/>
            <person name="Jeong S.E."/>
            <person name="Jung H.S."/>
            <person name="Jeon C.O."/>
        </authorList>
    </citation>
    <scope>NUCLEOTIDE SEQUENCE [LARGE SCALE GENOMIC DNA]</scope>
    <source>
        <strain evidence="3 4">5J-6</strain>
    </source>
</reference>
<dbReference type="PANTHER" id="PTHR31862:SF1">
    <property type="entry name" value="UPF0261 DOMAIN PROTEIN (AFU_ORTHOLOGUE AFUA_1G10120)"/>
    <property type="match status" value="1"/>
</dbReference>
<accession>A0A6L8V7R1</accession>
<dbReference type="InterPro" id="IPR044122">
    <property type="entry name" value="UPF0261_N"/>
</dbReference>
<dbReference type="Pfam" id="PF23189">
    <property type="entry name" value="UPF0261_C"/>
    <property type="match status" value="1"/>
</dbReference>
<keyword evidence="4" id="KW-1185">Reference proteome</keyword>
<comment type="caution">
    <text evidence="3">The sequence shown here is derived from an EMBL/GenBank/DDBJ whole genome shotgun (WGS) entry which is preliminary data.</text>
</comment>
<dbReference type="RefSeq" id="WP_161410722.1">
    <property type="nucleotide sequence ID" value="NZ_WTUZ01000039.1"/>
</dbReference>
<protein>
    <submittedName>
        <fullName evidence="3">UPF0261 family protein</fullName>
    </submittedName>
</protein>
<dbReference type="PIRSF" id="PIRSF033271">
    <property type="entry name" value="UCP033271"/>
    <property type="match status" value="1"/>
</dbReference>
<dbReference type="Gene3D" id="3.40.50.12030">
    <property type="entry name" value="Uncharacterised protein family UPF0261, NC domain"/>
    <property type="match status" value="1"/>
</dbReference>
<organism evidence="3 4">
    <name type="scientific">Paenibacillus silvestris</name>
    <dbReference type="NCBI Taxonomy" id="2606219"/>
    <lineage>
        <taxon>Bacteria</taxon>
        <taxon>Bacillati</taxon>
        <taxon>Bacillota</taxon>
        <taxon>Bacilli</taxon>
        <taxon>Bacillales</taxon>
        <taxon>Paenibacillaceae</taxon>
        <taxon>Paenibacillus</taxon>
    </lineage>
</organism>
<dbReference type="Pfam" id="PF06792">
    <property type="entry name" value="UPF0261"/>
    <property type="match status" value="1"/>
</dbReference>
<sequence length="409" mass="43397">MTKKAVLIGALDTKGQEFLYVKEKLEACGVATLMVDTGVLGNPLFQPDVSASEVARAGGSSIEELRSTNDRGTAISVMTRGAAEIVAGLEKQGLVGAAFGMGGTAGTTVAAAALQGLPIGVPKLLVSTVASGNTKPYIGVKDVTMMYSVVDIAGINQLSRRILSNAAHALAGMITYMDTEQETVEDKVTLGITMFGVTTPCATRVRETLERYGYDLLVFHATGTGGLAMEELIKAGYIQGVADITTTELADHLVGGIFDAGPNRLEAAGRSGIPQVVSVGALDMVNFGPPETVPTQFKERSFYQHNPTTTLMRTTVSENRELGRLLATKLNAGTAPTLVVFPKAGVSLLDMDARPFDGKEERQALYEGIKEHLRSNIPMIDMEEDINDPAVADVIAENLHKLLELNKRG</sequence>
<evidence type="ECO:0000259" key="2">
    <source>
        <dbReference type="Pfam" id="PF23189"/>
    </source>
</evidence>
<dbReference type="PANTHER" id="PTHR31862">
    <property type="entry name" value="UPF0261 DOMAIN PROTEIN (AFU_ORTHOLOGUE AFUA_1G10120)"/>
    <property type="match status" value="1"/>
</dbReference>
<dbReference type="AlphaFoldDB" id="A0A6L8V7R1"/>
<dbReference type="CDD" id="cd15488">
    <property type="entry name" value="Tm-1-like"/>
    <property type="match status" value="1"/>
</dbReference>
<dbReference type="InterPro" id="IPR051353">
    <property type="entry name" value="Tobamovirus_resist_UPF0261"/>
</dbReference>
<dbReference type="Proteomes" id="UP000481087">
    <property type="component" value="Unassembled WGS sequence"/>
</dbReference>
<dbReference type="EMBL" id="WTUZ01000039">
    <property type="protein sequence ID" value="MZQ86295.1"/>
    <property type="molecule type" value="Genomic_DNA"/>
</dbReference>
<feature type="domain" description="UPF0261" evidence="1">
    <location>
        <begin position="4"/>
        <end position="177"/>
    </location>
</feature>
<dbReference type="Gene3D" id="3.40.50.12020">
    <property type="entry name" value="Uncharacterised protein family UPF0261, NN domain"/>
    <property type="match status" value="1"/>
</dbReference>
<proteinExistence type="predicted"/>
<dbReference type="InterPro" id="IPR008322">
    <property type="entry name" value="UPF0261"/>
</dbReference>
<feature type="domain" description="UPF0261" evidence="2">
    <location>
        <begin position="187"/>
        <end position="402"/>
    </location>
</feature>
<evidence type="ECO:0000313" key="4">
    <source>
        <dbReference type="Proteomes" id="UP000481087"/>
    </source>
</evidence>
<name>A0A6L8V7R1_9BACL</name>
<dbReference type="NCBIfam" id="NF002674">
    <property type="entry name" value="PRK02399.1-2"/>
    <property type="match status" value="1"/>
</dbReference>
<dbReference type="InterPro" id="IPR056778">
    <property type="entry name" value="UPF0261_C"/>
</dbReference>
<evidence type="ECO:0000259" key="1">
    <source>
        <dbReference type="Pfam" id="PF06792"/>
    </source>
</evidence>
<gene>
    <name evidence="3" type="ORF">GQF01_29755</name>
</gene>
<evidence type="ECO:0000313" key="3">
    <source>
        <dbReference type="EMBL" id="MZQ86295.1"/>
    </source>
</evidence>